<organism evidence="4 5">
    <name type="scientific">Lottia gigantea</name>
    <name type="common">Giant owl limpet</name>
    <dbReference type="NCBI Taxonomy" id="225164"/>
    <lineage>
        <taxon>Eukaryota</taxon>
        <taxon>Metazoa</taxon>
        <taxon>Spiralia</taxon>
        <taxon>Lophotrochozoa</taxon>
        <taxon>Mollusca</taxon>
        <taxon>Gastropoda</taxon>
        <taxon>Patellogastropoda</taxon>
        <taxon>Lottioidea</taxon>
        <taxon>Lottiidae</taxon>
        <taxon>Lottia</taxon>
    </lineage>
</organism>
<dbReference type="Proteomes" id="UP000030746">
    <property type="component" value="Unassembled WGS sequence"/>
</dbReference>
<dbReference type="Pfam" id="PF02318">
    <property type="entry name" value="FYVE_2"/>
    <property type="match status" value="1"/>
</dbReference>
<evidence type="ECO:0000259" key="3">
    <source>
        <dbReference type="PROSITE" id="PS50916"/>
    </source>
</evidence>
<dbReference type="OMA" id="CHMKREV"/>
<dbReference type="InterPro" id="IPR041282">
    <property type="entry name" value="FYVE_2"/>
</dbReference>
<keyword evidence="5" id="KW-1185">Reference proteome</keyword>
<dbReference type="EMBL" id="KB202094">
    <property type="protein sequence ID" value="ESO92449.1"/>
    <property type="molecule type" value="Genomic_DNA"/>
</dbReference>
<feature type="non-terminal residue" evidence="4">
    <location>
        <position position="1"/>
    </location>
</feature>
<dbReference type="CTD" id="20252754"/>
<reference evidence="4 5" key="1">
    <citation type="journal article" date="2013" name="Nature">
        <title>Insights into bilaterian evolution from three spiralian genomes.</title>
        <authorList>
            <person name="Simakov O."/>
            <person name="Marletaz F."/>
            <person name="Cho S.J."/>
            <person name="Edsinger-Gonzales E."/>
            <person name="Havlak P."/>
            <person name="Hellsten U."/>
            <person name="Kuo D.H."/>
            <person name="Larsson T."/>
            <person name="Lv J."/>
            <person name="Arendt D."/>
            <person name="Savage R."/>
            <person name="Osoegawa K."/>
            <person name="de Jong P."/>
            <person name="Grimwood J."/>
            <person name="Chapman J.A."/>
            <person name="Shapiro H."/>
            <person name="Aerts A."/>
            <person name="Otillar R.P."/>
            <person name="Terry A.Y."/>
            <person name="Boore J.L."/>
            <person name="Grigoriev I.V."/>
            <person name="Lindberg D.R."/>
            <person name="Seaver E.C."/>
            <person name="Weisblat D.A."/>
            <person name="Putnam N.H."/>
            <person name="Rokhsar D.S."/>
        </authorList>
    </citation>
    <scope>NUCLEOTIDE SEQUENCE [LARGE SCALE GENOMIC DNA]</scope>
</reference>
<dbReference type="GO" id="GO:0044325">
    <property type="term" value="F:transmembrane transporter binding"/>
    <property type="evidence" value="ECO:0007669"/>
    <property type="project" value="TreeGrafter"/>
</dbReference>
<dbReference type="PANTHER" id="PTHR12157">
    <property type="entry name" value="REGULATING SYNAPTIC MEMBRANE EXOCYTOSIS PROTEIN"/>
    <property type="match status" value="1"/>
</dbReference>
<keyword evidence="1" id="KW-0175">Coiled coil</keyword>
<dbReference type="GO" id="GO:0006886">
    <property type="term" value="P:intracellular protein transport"/>
    <property type="evidence" value="ECO:0007669"/>
    <property type="project" value="InterPro"/>
</dbReference>
<dbReference type="InterPro" id="IPR039032">
    <property type="entry name" value="Rim-like"/>
</dbReference>
<dbReference type="InterPro" id="IPR010911">
    <property type="entry name" value="Rab_BD"/>
</dbReference>
<dbReference type="PANTHER" id="PTHR12157:SF21">
    <property type="entry name" value="RAB3 INTERACTING MOLECULE, ISOFORM F"/>
    <property type="match status" value="1"/>
</dbReference>
<evidence type="ECO:0000256" key="1">
    <source>
        <dbReference type="SAM" id="Coils"/>
    </source>
</evidence>
<evidence type="ECO:0000313" key="4">
    <source>
        <dbReference type="EMBL" id="ESO92449.1"/>
    </source>
</evidence>
<gene>
    <name evidence="4" type="ORF">LOTGIDRAFT_87888</name>
</gene>
<dbReference type="HOGENOM" id="CLU_138764_0_0_1"/>
<dbReference type="GeneID" id="20252754"/>
<dbReference type="OrthoDB" id="10059918at2759"/>
<dbReference type="GO" id="GO:0042391">
    <property type="term" value="P:regulation of membrane potential"/>
    <property type="evidence" value="ECO:0007669"/>
    <property type="project" value="TreeGrafter"/>
</dbReference>
<dbReference type="RefSeq" id="XP_009056862.1">
    <property type="nucleotide sequence ID" value="XM_009058614.1"/>
</dbReference>
<protein>
    <recommendedName>
        <fullName evidence="3">RabBD domain-containing protein</fullName>
    </recommendedName>
</protein>
<feature type="coiled-coil region" evidence="1">
    <location>
        <begin position="45"/>
        <end position="72"/>
    </location>
</feature>
<dbReference type="STRING" id="225164.V4BTZ8"/>
<evidence type="ECO:0000313" key="5">
    <source>
        <dbReference type="Proteomes" id="UP000030746"/>
    </source>
</evidence>
<dbReference type="GO" id="GO:0031267">
    <property type="term" value="F:small GTPase binding"/>
    <property type="evidence" value="ECO:0007669"/>
    <property type="project" value="InterPro"/>
</dbReference>
<feature type="domain" description="RabBD" evidence="3">
    <location>
        <begin position="20"/>
        <end position="150"/>
    </location>
</feature>
<feature type="region of interest" description="Disordered" evidence="2">
    <location>
        <begin position="1"/>
        <end position="26"/>
    </location>
</feature>
<dbReference type="SUPFAM" id="SSF57903">
    <property type="entry name" value="FYVE/PHD zinc finger"/>
    <property type="match status" value="1"/>
</dbReference>
<dbReference type="KEGG" id="lgi:LOTGIDRAFT_87888"/>
<dbReference type="GO" id="GO:0042734">
    <property type="term" value="C:presynaptic membrane"/>
    <property type="evidence" value="ECO:0007669"/>
    <property type="project" value="TreeGrafter"/>
</dbReference>
<dbReference type="InterPro" id="IPR011011">
    <property type="entry name" value="Znf_FYVE_PHD"/>
</dbReference>
<accession>V4BTZ8</accession>
<dbReference type="AlphaFoldDB" id="V4BTZ8"/>
<sequence>KPTPTPTPEVPCKDTKGPPSPDLSSLRPDELQILNEVFRRQTEFEQNEIKRIERIRVELEKYEDMIRNQSEMKKKVKHVDLRLCRLCYKTKFADGIGRICYDCHKRVCGRCGSFTRPRWNTKKNKSVRGKWRCNMCQLKRETLCKTGQWY</sequence>
<dbReference type="GO" id="GO:0048167">
    <property type="term" value="P:regulation of synaptic plasticity"/>
    <property type="evidence" value="ECO:0007669"/>
    <property type="project" value="TreeGrafter"/>
</dbReference>
<dbReference type="PROSITE" id="PS50916">
    <property type="entry name" value="RABBD"/>
    <property type="match status" value="1"/>
</dbReference>
<feature type="non-terminal residue" evidence="4">
    <location>
        <position position="150"/>
    </location>
</feature>
<dbReference type="Gene3D" id="3.30.40.10">
    <property type="entry name" value="Zinc/RING finger domain, C3HC4 (zinc finger)"/>
    <property type="match status" value="1"/>
</dbReference>
<dbReference type="GO" id="GO:0050806">
    <property type="term" value="P:positive regulation of synaptic transmission"/>
    <property type="evidence" value="ECO:0007669"/>
    <property type="project" value="TreeGrafter"/>
</dbReference>
<dbReference type="GO" id="GO:0048788">
    <property type="term" value="C:cytoskeleton of presynaptic active zone"/>
    <property type="evidence" value="ECO:0007669"/>
    <property type="project" value="TreeGrafter"/>
</dbReference>
<evidence type="ECO:0000256" key="2">
    <source>
        <dbReference type="SAM" id="MobiDB-lite"/>
    </source>
</evidence>
<name>V4BTZ8_LOTGI</name>
<dbReference type="InterPro" id="IPR013083">
    <property type="entry name" value="Znf_RING/FYVE/PHD"/>
</dbReference>
<dbReference type="GO" id="GO:0048791">
    <property type="term" value="P:calcium ion-regulated exocytosis of neurotransmitter"/>
    <property type="evidence" value="ECO:0007669"/>
    <property type="project" value="TreeGrafter"/>
</dbReference>
<proteinExistence type="predicted"/>